<keyword evidence="1" id="KW-0732">Signal</keyword>
<sequence length="119" mass="13079">MKRAFLALTIATFSFLLHAETPRSNAWRENLHLLGENGGSRSRLVDLLGTPAITQQLLVSNPTTYLKGGPTHCVAVSKGQTLQAWYYPIDDAGYWVMLKDGMIQCIAFEPAHSAPLLPP</sequence>
<dbReference type="RefSeq" id="WP_349656228.1">
    <property type="nucleotide sequence ID" value="NZ_CP144460.1"/>
</dbReference>
<feature type="chain" id="PRO_5043997628" evidence="1">
    <location>
        <begin position="20"/>
        <end position="119"/>
    </location>
</feature>
<gene>
    <name evidence="2" type="ORF">VZ068_19550</name>
</gene>
<evidence type="ECO:0000313" key="2">
    <source>
        <dbReference type="EMBL" id="XBS37591.1"/>
    </source>
</evidence>
<organism evidence="2">
    <name type="scientific">Xanthomonas sp. 10-10</name>
    <dbReference type="NCBI Taxonomy" id="3115848"/>
    <lineage>
        <taxon>Bacteria</taxon>
        <taxon>Pseudomonadati</taxon>
        <taxon>Pseudomonadota</taxon>
        <taxon>Gammaproteobacteria</taxon>
        <taxon>Lysobacterales</taxon>
        <taxon>Lysobacteraceae</taxon>
        <taxon>Xanthomonas</taxon>
    </lineage>
</organism>
<reference evidence="2" key="1">
    <citation type="submission" date="2024-02" db="EMBL/GenBank/DDBJ databases">
        <title>Complete genome sequence of Xanthomonas sp. 10-10.</title>
        <authorList>
            <person name="Biessy A."/>
            <person name="Ciotola M."/>
            <person name="Cadieux M."/>
            <person name="Soufiane B."/>
            <person name="Laforest M."/>
            <person name="Filion M."/>
        </authorList>
    </citation>
    <scope>NUCLEOTIDE SEQUENCE</scope>
    <source>
        <strain evidence="2">10-10</strain>
    </source>
</reference>
<proteinExistence type="predicted"/>
<dbReference type="AlphaFoldDB" id="A0AAU7P7I5"/>
<accession>A0AAU7P7I5</accession>
<feature type="signal peptide" evidence="1">
    <location>
        <begin position="1"/>
        <end position="19"/>
    </location>
</feature>
<evidence type="ECO:0000256" key="1">
    <source>
        <dbReference type="SAM" id="SignalP"/>
    </source>
</evidence>
<dbReference type="EMBL" id="CP144460">
    <property type="protein sequence ID" value="XBS37591.1"/>
    <property type="molecule type" value="Genomic_DNA"/>
</dbReference>
<name>A0AAU7P7I5_9XANT</name>
<protein>
    <submittedName>
        <fullName evidence="2">Uncharacterized protein</fullName>
    </submittedName>
</protein>